<dbReference type="GeneID" id="82934622"/>
<keyword evidence="1" id="KW-0812">Transmembrane</keyword>
<dbReference type="Proteomes" id="UP000050816">
    <property type="component" value="Unassembled WGS sequence"/>
</dbReference>
<comment type="caution">
    <text evidence="2">The sequence shown here is derived from an EMBL/GenBank/DDBJ whole genome shotgun (WGS) entry which is preliminary data.</text>
</comment>
<reference evidence="2 3" key="1">
    <citation type="journal article" date="2015" name="Genome Announc.">
        <title>Expanding the biotechnology potential of lactobacilli through comparative genomics of 213 strains and associated genera.</title>
        <authorList>
            <person name="Sun Z."/>
            <person name="Harris H.M."/>
            <person name="McCann A."/>
            <person name="Guo C."/>
            <person name="Argimon S."/>
            <person name="Zhang W."/>
            <person name="Yang X."/>
            <person name="Jeffery I.B."/>
            <person name="Cooney J.C."/>
            <person name="Kagawa T.F."/>
            <person name="Liu W."/>
            <person name="Song Y."/>
            <person name="Salvetti E."/>
            <person name="Wrobel A."/>
            <person name="Rasinkangas P."/>
            <person name="Parkhill J."/>
            <person name="Rea M.C."/>
            <person name="O'Sullivan O."/>
            <person name="Ritari J."/>
            <person name="Douillard F.P."/>
            <person name="Paul Ross R."/>
            <person name="Yang R."/>
            <person name="Briner A.E."/>
            <person name="Felis G.E."/>
            <person name="de Vos W.M."/>
            <person name="Barrangou R."/>
            <person name="Klaenhammer T.R."/>
            <person name="Caufield P.W."/>
            <person name="Cui Y."/>
            <person name="Zhang H."/>
            <person name="O'Toole P.W."/>
        </authorList>
    </citation>
    <scope>NUCLEOTIDE SEQUENCE [LARGE SCALE GENOMIC DNA]</scope>
    <source>
        <strain evidence="2 3">DSM 15946</strain>
    </source>
</reference>
<organism evidence="2 3">
    <name type="scientific">Limosilactobacillus ingluviei DSM 15946</name>
    <dbReference type="NCBI Taxonomy" id="1423760"/>
    <lineage>
        <taxon>Bacteria</taxon>
        <taxon>Bacillati</taxon>
        <taxon>Bacillota</taxon>
        <taxon>Bacilli</taxon>
        <taxon>Lactobacillales</taxon>
        <taxon>Lactobacillaceae</taxon>
        <taxon>Limosilactobacillus</taxon>
    </lineage>
</organism>
<evidence type="ECO:0000313" key="2">
    <source>
        <dbReference type="EMBL" id="KRL89890.1"/>
    </source>
</evidence>
<name>A0A0R1UGZ0_9LACO</name>
<keyword evidence="1" id="KW-1133">Transmembrane helix</keyword>
<sequence>MLRRNLIPIYCALLAVMLLPVGLFFVAQPYQANLQIGLALQLALGAVVGLLLPSLMLTWLMIGLTALGTAILLFGYVVIPIPAKLLLLAAFPLMASLAAVIRGDLLQYRRLAATQAEIERYLQHRDPVVTLRTTALAQAVYERSRELLQTGVFYVPWM</sequence>
<dbReference type="RefSeq" id="WP_040470208.1">
    <property type="nucleotide sequence ID" value="NZ_AZFK01000040.1"/>
</dbReference>
<protein>
    <submittedName>
        <fullName evidence="2">Uncharacterized protein</fullName>
    </submittedName>
</protein>
<evidence type="ECO:0000313" key="3">
    <source>
        <dbReference type="Proteomes" id="UP000050816"/>
    </source>
</evidence>
<gene>
    <name evidence="2" type="ORF">FC43_GL001480</name>
</gene>
<proteinExistence type="predicted"/>
<dbReference type="EMBL" id="AZFK01000040">
    <property type="protein sequence ID" value="KRL89890.1"/>
    <property type="molecule type" value="Genomic_DNA"/>
</dbReference>
<dbReference type="AlphaFoldDB" id="A0A0R1UGZ0"/>
<evidence type="ECO:0000256" key="1">
    <source>
        <dbReference type="SAM" id="Phobius"/>
    </source>
</evidence>
<keyword evidence="1" id="KW-0472">Membrane</keyword>
<feature type="transmembrane region" description="Helical" evidence="1">
    <location>
        <begin position="7"/>
        <end position="26"/>
    </location>
</feature>
<dbReference type="PATRIC" id="fig|1423760.3.peg.1551"/>
<accession>A0A0R1UGZ0</accession>